<evidence type="ECO:0000256" key="3">
    <source>
        <dbReference type="ARBA" id="ARBA00022840"/>
    </source>
</evidence>
<dbReference type="Gene3D" id="3.40.50.300">
    <property type="entry name" value="P-loop containing nucleotide triphosphate hydrolases"/>
    <property type="match status" value="1"/>
</dbReference>
<protein>
    <submittedName>
        <fullName evidence="6">ABC transporter ATP-binding protein</fullName>
    </submittedName>
</protein>
<keyword evidence="7" id="KW-1185">Reference proteome</keyword>
<keyword evidence="1" id="KW-0813">Transport</keyword>
<dbReference type="InterPro" id="IPR051120">
    <property type="entry name" value="ABC_AA/LPS_Transport"/>
</dbReference>
<dbReference type="InterPro" id="IPR032823">
    <property type="entry name" value="BCA_ABC_TP_C"/>
</dbReference>
<dbReference type="GO" id="GO:0005524">
    <property type="term" value="F:ATP binding"/>
    <property type="evidence" value="ECO:0007669"/>
    <property type="project" value="UniProtKB-KW"/>
</dbReference>
<evidence type="ECO:0000313" key="7">
    <source>
        <dbReference type="Proteomes" id="UP001597368"/>
    </source>
</evidence>
<evidence type="ECO:0000256" key="2">
    <source>
        <dbReference type="ARBA" id="ARBA00022741"/>
    </source>
</evidence>
<feature type="domain" description="ABC transporter" evidence="5">
    <location>
        <begin position="43"/>
        <end position="291"/>
    </location>
</feature>
<dbReference type="InterPro" id="IPR003593">
    <property type="entry name" value="AAA+_ATPase"/>
</dbReference>
<sequence>MTAPTPSPPDDVRAHPGTTSSNATEARPPGDPPEARGSSGNVLEVHDIRLSFAGVKAIDGVSFDVRPGELFAVIGPNGAGKTSIFNVLSGVYRPQRGSVTFQGEDLLTRRPHDIAAMGMARTFQNVELFHNLTVLDNLMLGRHCHFRYGALPAIVWFGRARREELAARARIEDIIDFLELEAWRRHPVRLLPYGIQKRVELGRALAMEPRLLLLDEPVAGMNLEETEDMARFVLDIRDELGIPIVLVDHDMGLVMDLADRVLVLDFGRPVALGTPAQVQQDPKVIEAYLGGAA</sequence>
<accession>A0ABW4SXA0</accession>
<dbReference type="InterPro" id="IPR027417">
    <property type="entry name" value="P-loop_NTPase"/>
</dbReference>
<evidence type="ECO:0000259" key="5">
    <source>
        <dbReference type="PROSITE" id="PS50893"/>
    </source>
</evidence>
<dbReference type="EMBL" id="JBHUFV010000033">
    <property type="protein sequence ID" value="MFD1934096.1"/>
    <property type="molecule type" value="Genomic_DNA"/>
</dbReference>
<dbReference type="SMART" id="SM00382">
    <property type="entry name" value="AAA"/>
    <property type="match status" value="1"/>
</dbReference>
<evidence type="ECO:0000313" key="6">
    <source>
        <dbReference type="EMBL" id="MFD1934096.1"/>
    </source>
</evidence>
<dbReference type="Proteomes" id="UP001597368">
    <property type="component" value="Unassembled WGS sequence"/>
</dbReference>
<dbReference type="Pfam" id="PF12399">
    <property type="entry name" value="BCA_ABC_TP_C"/>
    <property type="match status" value="1"/>
</dbReference>
<evidence type="ECO:0000256" key="4">
    <source>
        <dbReference type="SAM" id="MobiDB-lite"/>
    </source>
</evidence>
<reference evidence="7" key="1">
    <citation type="journal article" date="2019" name="Int. J. Syst. Evol. Microbiol.">
        <title>The Global Catalogue of Microorganisms (GCM) 10K type strain sequencing project: providing services to taxonomists for standard genome sequencing and annotation.</title>
        <authorList>
            <consortium name="The Broad Institute Genomics Platform"/>
            <consortium name="The Broad Institute Genome Sequencing Center for Infectious Disease"/>
            <person name="Wu L."/>
            <person name="Ma J."/>
        </authorList>
    </citation>
    <scope>NUCLEOTIDE SEQUENCE [LARGE SCALE GENOMIC DNA]</scope>
    <source>
        <strain evidence="7">ICMP 6774ER</strain>
    </source>
</reference>
<dbReference type="CDD" id="cd03219">
    <property type="entry name" value="ABC_Mj1267_LivG_branched"/>
    <property type="match status" value="1"/>
</dbReference>
<name>A0ABW4SXA0_9ACTN</name>
<keyword evidence="2" id="KW-0547">Nucleotide-binding</keyword>
<dbReference type="RefSeq" id="WP_379574143.1">
    <property type="nucleotide sequence ID" value="NZ_JBHUFV010000033.1"/>
</dbReference>
<dbReference type="InterPro" id="IPR003439">
    <property type="entry name" value="ABC_transporter-like_ATP-bd"/>
</dbReference>
<dbReference type="PROSITE" id="PS50893">
    <property type="entry name" value="ABC_TRANSPORTER_2"/>
    <property type="match status" value="1"/>
</dbReference>
<dbReference type="PANTHER" id="PTHR45772">
    <property type="entry name" value="CONSERVED COMPONENT OF ABC TRANSPORTER FOR NATURAL AMINO ACIDS-RELATED"/>
    <property type="match status" value="1"/>
</dbReference>
<proteinExistence type="predicted"/>
<gene>
    <name evidence="6" type="ORF">ACFSKW_21760</name>
</gene>
<dbReference type="SUPFAM" id="SSF52540">
    <property type="entry name" value="P-loop containing nucleoside triphosphate hydrolases"/>
    <property type="match status" value="1"/>
</dbReference>
<dbReference type="PANTHER" id="PTHR45772:SF1">
    <property type="entry name" value="ABC TRANSPORTER ATP-BINDING PROTEIN"/>
    <property type="match status" value="1"/>
</dbReference>
<feature type="region of interest" description="Disordered" evidence="4">
    <location>
        <begin position="1"/>
        <end position="39"/>
    </location>
</feature>
<keyword evidence="3 6" id="KW-0067">ATP-binding</keyword>
<evidence type="ECO:0000256" key="1">
    <source>
        <dbReference type="ARBA" id="ARBA00022448"/>
    </source>
</evidence>
<organism evidence="6 7">
    <name type="scientific">Nonomuraea mangrovi</name>
    <dbReference type="NCBI Taxonomy" id="2316207"/>
    <lineage>
        <taxon>Bacteria</taxon>
        <taxon>Bacillati</taxon>
        <taxon>Actinomycetota</taxon>
        <taxon>Actinomycetes</taxon>
        <taxon>Streptosporangiales</taxon>
        <taxon>Streptosporangiaceae</taxon>
        <taxon>Nonomuraea</taxon>
    </lineage>
</organism>
<comment type="caution">
    <text evidence="6">The sequence shown here is derived from an EMBL/GenBank/DDBJ whole genome shotgun (WGS) entry which is preliminary data.</text>
</comment>
<dbReference type="Pfam" id="PF00005">
    <property type="entry name" value="ABC_tran"/>
    <property type="match status" value="1"/>
</dbReference>